<dbReference type="Gene3D" id="3.40.50.1820">
    <property type="entry name" value="alpha/beta hydrolase"/>
    <property type="match status" value="1"/>
</dbReference>
<organism evidence="4 5">
    <name type="scientific">Seminavis robusta</name>
    <dbReference type="NCBI Taxonomy" id="568900"/>
    <lineage>
        <taxon>Eukaryota</taxon>
        <taxon>Sar</taxon>
        <taxon>Stramenopiles</taxon>
        <taxon>Ochrophyta</taxon>
        <taxon>Bacillariophyta</taxon>
        <taxon>Bacillariophyceae</taxon>
        <taxon>Bacillariophycidae</taxon>
        <taxon>Naviculales</taxon>
        <taxon>Naviculaceae</taxon>
        <taxon>Seminavis</taxon>
    </lineage>
</organism>
<proteinExistence type="predicted"/>
<dbReference type="EMBL" id="CAICTM010000113">
    <property type="protein sequence ID" value="CAB9501635.1"/>
    <property type="molecule type" value="Genomic_DNA"/>
</dbReference>
<evidence type="ECO:0000256" key="2">
    <source>
        <dbReference type="SAM" id="Phobius"/>
    </source>
</evidence>
<dbReference type="GO" id="GO:0005829">
    <property type="term" value="C:cytosol"/>
    <property type="evidence" value="ECO:0007669"/>
    <property type="project" value="TreeGrafter"/>
</dbReference>
<feature type="transmembrane region" description="Helical" evidence="2">
    <location>
        <begin position="180"/>
        <end position="199"/>
    </location>
</feature>
<dbReference type="SUPFAM" id="SSF53474">
    <property type="entry name" value="alpha/beta-Hydrolases"/>
    <property type="match status" value="1"/>
</dbReference>
<dbReference type="InterPro" id="IPR013094">
    <property type="entry name" value="AB_hydrolase_3"/>
</dbReference>
<dbReference type="Pfam" id="PF07859">
    <property type="entry name" value="Abhydrolase_3"/>
    <property type="match status" value="1"/>
</dbReference>
<keyword evidence="2" id="KW-0812">Transmembrane</keyword>
<dbReference type="Proteomes" id="UP001153069">
    <property type="component" value="Unassembled WGS sequence"/>
</dbReference>
<keyword evidence="2" id="KW-0472">Membrane</keyword>
<dbReference type="PANTHER" id="PTHR23025:SF3">
    <property type="entry name" value="HORMONE-SENSITIVE LIPASE"/>
    <property type="match status" value="1"/>
</dbReference>
<dbReference type="GO" id="GO:0004806">
    <property type="term" value="F:triacylglycerol lipase activity"/>
    <property type="evidence" value="ECO:0007669"/>
    <property type="project" value="TreeGrafter"/>
</dbReference>
<evidence type="ECO:0000313" key="4">
    <source>
        <dbReference type="EMBL" id="CAB9501635.1"/>
    </source>
</evidence>
<dbReference type="GO" id="GO:0019433">
    <property type="term" value="P:triglyceride catabolic process"/>
    <property type="evidence" value="ECO:0007669"/>
    <property type="project" value="TreeGrafter"/>
</dbReference>
<gene>
    <name evidence="4" type="ORF">SEMRO_114_G056280.1</name>
</gene>
<dbReference type="OrthoDB" id="408631at2759"/>
<feature type="domain" description="Alpha/beta hydrolase fold-3" evidence="3">
    <location>
        <begin position="484"/>
        <end position="741"/>
    </location>
</feature>
<keyword evidence="2" id="KW-1133">Transmembrane helix</keyword>
<sequence length="769" mass="85839">MATTTNRTNHYYYYACDAAQLLETCMDHLQTVVDLDRSTSNDGGGGRSSFQELQESLIKTERLLRHFFVEILPPMDDQTDDNGLASLASCVIALKAMMEQEREKKKQSTANGHHPTRNLSGPRHSRNSATDTLLFRLIVALQLCLVRIDDAHLVVAGIRRPKTSKNDPIVVARRRTRRRWLVRIGFCATVLGVTVYLLPTRKDDKYPSRQQSSLSLSSWNNNRETWQTLAKAGTCTFLCFQLAQQWKVAWMTSKLGKTQKEIQEWHQQWRLVEGSYGSQQQLHTLYNGNGNHQNSNSHKKKAPITDATKARRLIEYAQQHNNTTPPSRTFWDEGELRFLIVRKAMETYYSWTSADEDEPSHDLSSTARAMILSNSWGLVSRPGIKDFSLRASRFLKGASVADRIEIAGIPCFVISKYPCPELATAIQQYSSTRLPRRRMSARQLSTIEEDAKHEEDHTLRNHQKLFAAASDCCRQQDIILHCTAGGYFAHMIAFDLVYLLDWSASTGAVVVCPEFSLLPSHPFPVALQEVTKVYSTLVSGQATSALGFEVRRIAVTGESTGANLATALCVNLCLGGNNNTMNPDTFFENTNLRQHPSAAANKSNGHGGLVEDRESAATTNDDTTSIRLPDALMLSCAVLNMSLELSHSRVMGTEDPVLPSGVLSAISDAYLPPYLGIRKTHILASPLFAPNSILARFPPTLLFASSNDPLLDDSVEFNQRLRSLNVQSEIRAVQNMPHAYWGLGMAGFPEAKKVHKEAQEWLATKLTRA</sequence>
<feature type="region of interest" description="Disordered" evidence="1">
    <location>
        <begin position="101"/>
        <end position="126"/>
    </location>
</feature>
<feature type="region of interest" description="Disordered" evidence="1">
    <location>
        <begin position="597"/>
        <end position="622"/>
    </location>
</feature>
<evidence type="ECO:0000259" key="3">
    <source>
        <dbReference type="Pfam" id="PF07859"/>
    </source>
</evidence>
<keyword evidence="5" id="KW-1185">Reference proteome</keyword>
<name>A0A9N8DJD3_9STRA</name>
<accession>A0A9N8DJD3</accession>
<protein>
    <submittedName>
        <fullName evidence="4">Hormone-sensitive lipase</fullName>
    </submittedName>
</protein>
<dbReference type="GO" id="GO:0004771">
    <property type="term" value="F:sterol ester esterase activity"/>
    <property type="evidence" value="ECO:0007669"/>
    <property type="project" value="TreeGrafter"/>
</dbReference>
<comment type="caution">
    <text evidence="4">The sequence shown here is derived from an EMBL/GenBank/DDBJ whole genome shotgun (WGS) entry which is preliminary data.</text>
</comment>
<evidence type="ECO:0000256" key="1">
    <source>
        <dbReference type="SAM" id="MobiDB-lite"/>
    </source>
</evidence>
<dbReference type="PANTHER" id="PTHR23025">
    <property type="entry name" value="TRIACYLGLYCEROL LIPASE"/>
    <property type="match status" value="1"/>
</dbReference>
<reference evidence="4" key="1">
    <citation type="submission" date="2020-06" db="EMBL/GenBank/DDBJ databases">
        <authorList>
            <consortium name="Plant Systems Biology data submission"/>
        </authorList>
    </citation>
    <scope>NUCLEOTIDE SEQUENCE</scope>
    <source>
        <strain evidence="4">D6</strain>
    </source>
</reference>
<dbReference type="AlphaFoldDB" id="A0A9N8DJD3"/>
<evidence type="ECO:0000313" key="5">
    <source>
        <dbReference type="Proteomes" id="UP001153069"/>
    </source>
</evidence>
<dbReference type="InterPro" id="IPR029058">
    <property type="entry name" value="AB_hydrolase_fold"/>
</dbReference>